<accession>A0A6C0EJM9</accession>
<protein>
    <submittedName>
        <fullName evidence="1">Uncharacterized protein</fullName>
    </submittedName>
</protein>
<organism evidence="1">
    <name type="scientific">viral metagenome</name>
    <dbReference type="NCBI Taxonomy" id="1070528"/>
    <lineage>
        <taxon>unclassified sequences</taxon>
        <taxon>metagenomes</taxon>
        <taxon>organismal metagenomes</taxon>
    </lineage>
</organism>
<dbReference type="AlphaFoldDB" id="A0A6C0EJM9"/>
<reference evidence="1" key="1">
    <citation type="journal article" date="2020" name="Nature">
        <title>Giant virus diversity and host interactions through global metagenomics.</title>
        <authorList>
            <person name="Schulz F."/>
            <person name="Roux S."/>
            <person name="Paez-Espino D."/>
            <person name="Jungbluth S."/>
            <person name="Walsh D.A."/>
            <person name="Denef V.J."/>
            <person name="McMahon K.D."/>
            <person name="Konstantinidis K.T."/>
            <person name="Eloe-Fadrosh E.A."/>
            <person name="Kyrpides N.C."/>
            <person name="Woyke T."/>
        </authorList>
    </citation>
    <scope>NUCLEOTIDE SEQUENCE</scope>
    <source>
        <strain evidence="1">GVMAG-M-3300001348-25</strain>
    </source>
</reference>
<dbReference type="EMBL" id="MN738860">
    <property type="protein sequence ID" value="QHT28499.1"/>
    <property type="molecule type" value="Genomic_DNA"/>
</dbReference>
<evidence type="ECO:0000313" key="1">
    <source>
        <dbReference type="EMBL" id="QHT28499.1"/>
    </source>
</evidence>
<proteinExistence type="predicted"/>
<sequence length="160" mass="19036">MNFLAMCENTTSIIDEEPNYLYIGLNHDKYIPTEEQVRHIMKKYGVVDKIKYDLSKYGVPNGIYVYFDYFDMKYNNTQLLLSEIKYAGSSQITISFINSLRSIDYNYDLYASKRIVNFDINNIEKPILRRSRNVPYLNFHEMNETIQDLREDVMNLQYAC</sequence>
<name>A0A6C0EJM9_9ZZZZ</name>